<keyword evidence="3" id="KW-1185">Reference proteome</keyword>
<evidence type="ECO:0000256" key="1">
    <source>
        <dbReference type="SAM" id="Phobius"/>
    </source>
</evidence>
<keyword evidence="1" id="KW-1133">Transmembrane helix</keyword>
<evidence type="ECO:0000313" key="2">
    <source>
        <dbReference type="EMBL" id="RKR80676.1"/>
    </source>
</evidence>
<accession>A0A495IV96</accession>
<reference evidence="2 3" key="1">
    <citation type="submission" date="2018-10" db="EMBL/GenBank/DDBJ databases">
        <title>Genomic Encyclopedia of Archaeal and Bacterial Type Strains, Phase II (KMG-II): from individual species to whole genera.</title>
        <authorList>
            <person name="Goeker M."/>
        </authorList>
    </citation>
    <scope>NUCLEOTIDE SEQUENCE [LARGE SCALE GENOMIC DNA]</scope>
    <source>
        <strain evidence="2 3">DSM 18602</strain>
    </source>
</reference>
<comment type="caution">
    <text evidence="2">The sequence shown here is derived from an EMBL/GenBank/DDBJ whole genome shotgun (WGS) entry which is preliminary data.</text>
</comment>
<dbReference type="AlphaFoldDB" id="A0A495IV96"/>
<dbReference type="EMBL" id="RBKU01000001">
    <property type="protein sequence ID" value="RKR80676.1"/>
    <property type="molecule type" value="Genomic_DNA"/>
</dbReference>
<feature type="transmembrane region" description="Helical" evidence="1">
    <location>
        <begin position="12"/>
        <end position="30"/>
    </location>
</feature>
<keyword evidence="1" id="KW-0812">Transmembrane</keyword>
<sequence>MKAYYKKNAIQFIYSVCSILISLIRINNFLTATIGTKPMFITYVNKDLIIRNTA</sequence>
<gene>
    <name evidence="2" type="ORF">BDD43_0808</name>
</gene>
<proteinExistence type="predicted"/>
<keyword evidence="1" id="KW-0472">Membrane</keyword>
<organism evidence="2 3">
    <name type="scientific">Mucilaginibacter gracilis</name>
    <dbReference type="NCBI Taxonomy" id="423350"/>
    <lineage>
        <taxon>Bacteria</taxon>
        <taxon>Pseudomonadati</taxon>
        <taxon>Bacteroidota</taxon>
        <taxon>Sphingobacteriia</taxon>
        <taxon>Sphingobacteriales</taxon>
        <taxon>Sphingobacteriaceae</taxon>
        <taxon>Mucilaginibacter</taxon>
    </lineage>
</organism>
<dbReference type="Proteomes" id="UP000268007">
    <property type="component" value="Unassembled WGS sequence"/>
</dbReference>
<name>A0A495IV96_9SPHI</name>
<evidence type="ECO:0000313" key="3">
    <source>
        <dbReference type="Proteomes" id="UP000268007"/>
    </source>
</evidence>
<protein>
    <submittedName>
        <fullName evidence="2">Uncharacterized protein</fullName>
    </submittedName>
</protein>